<feature type="compositionally biased region" description="Polar residues" evidence="2">
    <location>
        <begin position="267"/>
        <end position="281"/>
    </location>
</feature>
<feature type="domain" description="C2H2-type" evidence="3">
    <location>
        <begin position="4"/>
        <end position="32"/>
    </location>
</feature>
<feature type="compositionally biased region" description="Basic residues" evidence="2">
    <location>
        <begin position="180"/>
        <end position="189"/>
    </location>
</feature>
<feature type="compositionally biased region" description="Basic and acidic residues" evidence="2">
    <location>
        <begin position="141"/>
        <end position="154"/>
    </location>
</feature>
<evidence type="ECO:0000259" key="3">
    <source>
        <dbReference type="PROSITE" id="PS50157"/>
    </source>
</evidence>
<keyword evidence="1" id="KW-0862">Zinc</keyword>
<feature type="region of interest" description="Disordered" evidence="2">
    <location>
        <begin position="255"/>
        <end position="359"/>
    </location>
</feature>
<organism evidence="4 5">
    <name type="scientific">Sclerotinia borealis (strain F-4128)</name>
    <dbReference type="NCBI Taxonomy" id="1432307"/>
    <lineage>
        <taxon>Eukaryota</taxon>
        <taxon>Fungi</taxon>
        <taxon>Dikarya</taxon>
        <taxon>Ascomycota</taxon>
        <taxon>Pezizomycotina</taxon>
        <taxon>Leotiomycetes</taxon>
        <taxon>Helotiales</taxon>
        <taxon>Sclerotiniaceae</taxon>
        <taxon>Sclerotinia</taxon>
    </lineage>
</organism>
<feature type="compositionally biased region" description="Pro residues" evidence="2">
    <location>
        <begin position="212"/>
        <end position="229"/>
    </location>
</feature>
<gene>
    <name evidence="4" type="ORF">SBOR_1564</name>
</gene>
<protein>
    <recommendedName>
        <fullName evidence="3">C2H2-type domain-containing protein</fullName>
    </recommendedName>
</protein>
<comment type="caution">
    <text evidence="4">The sequence shown here is derived from an EMBL/GenBank/DDBJ whole genome shotgun (WGS) entry which is preliminary data.</text>
</comment>
<dbReference type="PROSITE" id="PS00028">
    <property type="entry name" value="ZINC_FINGER_C2H2_1"/>
    <property type="match status" value="1"/>
</dbReference>
<dbReference type="Proteomes" id="UP000019487">
    <property type="component" value="Unassembled WGS sequence"/>
</dbReference>
<dbReference type="EMBL" id="AYSA01000056">
    <property type="protein sequence ID" value="ESZ98033.1"/>
    <property type="molecule type" value="Genomic_DNA"/>
</dbReference>
<feature type="region of interest" description="Disordered" evidence="2">
    <location>
        <begin position="141"/>
        <end position="195"/>
    </location>
</feature>
<accession>W9CPQ0</accession>
<evidence type="ECO:0000313" key="5">
    <source>
        <dbReference type="Proteomes" id="UP000019487"/>
    </source>
</evidence>
<feature type="compositionally biased region" description="Polar residues" evidence="2">
    <location>
        <begin position="93"/>
        <end position="106"/>
    </location>
</feature>
<proteinExistence type="predicted"/>
<keyword evidence="1" id="KW-0863">Zinc-finger</keyword>
<feature type="compositionally biased region" description="Basic and acidic residues" evidence="2">
    <location>
        <begin position="343"/>
        <end position="359"/>
    </location>
</feature>
<feature type="region of interest" description="Disordered" evidence="2">
    <location>
        <begin position="37"/>
        <end position="126"/>
    </location>
</feature>
<keyword evidence="1" id="KW-0479">Metal-binding</keyword>
<dbReference type="AlphaFoldDB" id="W9CPQ0"/>
<feature type="region of interest" description="Disordered" evidence="2">
    <location>
        <begin position="210"/>
        <end position="234"/>
    </location>
</feature>
<dbReference type="InterPro" id="IPR013087">
    <property type="entry name" value="Znf_C2H2_type"/>
</dbReference>
<name>W9CPQ0_SCLBF</name>
<feature type="compositionally biased region" description="Polar residues" evidence="2">
    <location>
        <begin position="48"/>
        <end position="86"/>
    </location>
</feature>
<reference evidence="4 5" key="1">
    <citation type="journal article" date="2014" name="Genome Announc.">
        <title>Draft genome sequence of Sclerotinia borealis, a psychrophilic plant pathogenic fungus.</title>
        <authorList>
            <person name="Mardanov A.V."/>
            <person name="Beletsky A.V."/>
            <person name="Kadnikov V.V."/>
            <person name="Ignatov A.N."/>
            <person name="Ravin N.V."/>
        </authorList>
    </citation>
    <scope>NUCLEOTIDE SEQUENCE [LARGE SCALE GENOMIC DNA]</scope>
    <source>
        <strain evidence="5">F-4157</strain>
    </source>
</reference>
<dbReference type="HOGENOM" id="CLU_771973_0_0_1"/>
<evidence type="ECO:0000256" key="2">
    <source>
        <dbReference type="SAM" id="MobiDB-lite"/>
    </source>
</evidence>
<dbReference type="GO" id="GO:0008270">
    <property type="term" value="F:zinc ion binding"/>
    <property type="evidence" value="ECO:0007669"/>
    <property type="project" value="UniProtKB-KW"/>
</dbReference>
<feature type="compositionally biased region" description="Basic and acidic residues" evidence="2">
    <location>
        <begin position="308"/>
        <end position="319"/>
    </location>
</feature>
<keyword evidence="5" id="KW-1185">Reference proteome</keyword>
<dbReference type="PROSITE" id="PS50157">
    <property type="entry name" value="ZINC_FINGER_C2H2_2"/>
    <property type="match status" value="1"/>
</dbReference>
<feature type="compositionally biased region" description="Acidic residues" evidence="2">
    <location>
        <begin position="322"/>
        <end position="342"/>
    </location>
</feature>
<evidence type="ECO:0000313" key="4">
    <source>
        <dbReference type="EMBL" id="ESZ98033.1"/>
    </source>
</evidence>
<evidence type="ECO:0000256" key="1">
    <source>
        <dbReference type="PROSITE-ProRule" id="PRU00042"/>
    </source>
</evidence>
<sequence>MTKYPCAFCNLRFENSNLAFRHEYIVHNHTNPGFSVYESFGRDGTQEPELSSNVPSGQESGQESGEASGDASGQISGEASGQASMPTTPPPQLNRSSTPDTSSNGSDVIPDAPLNDSDESSDRREMEIRVRKFFSKMVKEADMEADNELEKTAETEGDGGNMTERFRREGSASNPESPRPVRKLARTRSKSQVMDTGAYEDFSVWNEEQLAPPSPVTAPAQPIPIPPSRIPERRPVGSTALTLEVKGFKASVFMLPDGTEVSALDTPESSGSDSRAVTSGLDSPLVPSEFSYRPGHQRDLSGGSVAKKILDRKLERLSAEQDANEDEDEDGDGDEMDEEEKVGDEKNGDEKDGDVKDGD</sequence>